<dbReference type="STRING" id="456442.Mboo_0062"/>
<comment type="subcellular location">
    <subcellularLocation>
        <location evidence="1">Membrane</location>
        <topology evidence="1">Multi-pass membrane protein</topology>
    </subcellularLocation>
</comment>
<dbReference type="KEGG" id="mbn:Mboo_0062"/>
<organism evidence="7 8">
    <name type="scientific">Methanoregula boonei (strain DSM 21154 / JCM 14090 / 6A8)</name>
    <dbReference type="NCBI Taxonomy" id="456442"/>
    <lineage>
        <taxon>Archaea</taxon>
        <taxon>Methanobacteriati</taxon>
        <taxon>Methanobacteriota</taxon>
        <taxon>Stenosarchaea group</taxon>
        <taxon>Methanomicrobia</taxon>
        <taxon>Methanomicrobiales</taxon>
        <taxon>Methanoregulaceae</taxon>
        <taxon>Methanoregula</taxon>
    </lineage>
</organism>
<dbReference type="AlphaFoldDB" id="A7I4C5"/>
<dbReference type="OrthoDB" id="116519at2157"/>
<keyword evidence="4 5" id="KW-0472">Membrane</keyword>
<evidence type="ECO:0000256" key="1">
    <source>
        <dbReference type="ARBA" id="ARBA00004141"/>
    </source>
</evidence>
<keyword evidence="2 5" id="KW-0812">Transmembrane</keyword>
<sequence>MGINIKDLMINPERFFRQALGEKEELRLPGLIIFLGAAIAAVSGYLAGSLSARMMEPVLQGMTPFIMAVAVIAAFFGTFVAWVIWAGVLYLLSRAFKGSGSFSRCLEVVGYGFVPQIIGMLVTVIAALVYLPKVIVPPLTSAAMQDPQVIKEATSALMHDPAMMAFTEITAVVSIIFLLWSASIWIFGLKQARNLSLKNAAICVMIPVILFIVFQAYSLAGA</sequence>
<dbReference type="InterPro" id="IPR006977">
    <property type="entry name" value="Yip1_dom"/>
</dbReference>
<feature type="domain" description="Yip1" evidence="6">
    <location>
        <begin position="7"/>
        <end position="214"/>
    </location>
</feature>
<dbReference type="HOGENOM" id="CLU_111437_0_0_2"/>
<protein>
    <recommendedName>
        <fullName evidence="6">Yip1 domain-containing protein</fullName>
    </recommendedName>
</protein>
<dbReference type="Pfam" id="PF04893">
    <property type="entry name" value="Yip1"/>
    <property type="match status" value="1"/>
</dbReference>
<accession>A7I4C5</accession>
<evidence type="ECO:0000313" key="8">
    <source>
        <dbReference type="Proteomes" id="UP000002408"/>
    </source>
</evidence>
<dbReference type="eggNOG" id="arCOG02054">
    <property type="taxonomic scope" value="Archaea"/>
</dbReference>
<proteinExistence type="predicted"/>
<keyword evidence="8" id="KW-1185">Reference proteome</keyword>
<keyword evidence="3 5" id="KW-1133">Transmembrane helix</keyword>
<feature type="transmembrane region" description="Helical" evidence="5">
    <location>
        <begin position="66"/>
        <end position="92"/>
    </location>
</feature>
<name>A7I4C5_METB6</name>
<feature type="transmembrane region" description="Helical" evidence="5">
    <location>
        <begin position="169"/>
        <end position="188"/>
    </location>
</feature>
<evidence type="ECO:0000313" key="7">
    <source>
        <dbReference type="EMBL" id="ABS54586.1"/>
    </source>
</evidence>
<feature type="transmembrane region" description="Helical" evidence="5">
    <location>
        <begin position="113"/>
        <end position="131"/>
    </location>
</feature>
<evidence type="ECO:0000256" key="2">
    <source>
        <dbReference type="ARBA" id="ARBA00022692"/>
    </source>
</evidence>
<dbReference type="Proteomes" id="UP000002408">
    <property type="component" value="Chromosome"/>
</dbReference>
<feature type="transmembrane region" description="Helical" evidence="5">
    <location>
        <begin position="200"/>
        <end position="220"/>
    </location>
</feature>
<dbReference type="EMBL" id="CP000780">
    <property type="protein sequence ID" value="ABS54586.1"/>
    <property type="molecule type" value="Genomic_DNA"/>
</dbReference>
<evidence type="ECO:0000259" key="6">
    <source>
        <dbReference type="Pfam" id="PF04893"/>
    </source>
</evidence>
<dbReference type="GeneID" id="5410271"/>
<evidence type="ECO:0000256" key="3">
    <source>
        <dbReference type="ARBA" id="ARBA00022989"/>
    </source>
</evidence>
<evidence type="ECO:0000256" key="4">
    <source>
        <dbReference type="ARBA" id="ARBA00023136"/>
    </source>
</evidence>
<dbReference type="GO" id="GO:0016020">
    <property type="term" value="C:membrane"/>
    <property type="evidence" value="ECO:0007669"/>
    <property type="project" value="UniProtKB-SubCell"/>
</dbReference>
<feature type="transmembrane region" description="Helical" evidence="5">
    <location>
        <begin position="26"/>
        <end position="46"/>
    </location>
</feature>
<gene>
    <name evidence="7" type="ordered locus">Mboo_0062</name>
</gene>
<evidence type="ECO:0000256" key="5">
    <source>
        <dbReference type="SAM" id="Phobius"/>
    </source>
</evidence>
<dbReference type="RefSeq" id="WP_011991074.1">
    <property type="nucleotide sequence ID" value="NC_009712.1"/>
</dbReference>
<reference evidence="8" key="1">
    <citation type="journal article" date="2015" name="Microbiology">
        <title>Genome of Methanoregula boonei 6A8 reveals adaptations to oligotrophic peatland environments.</title>
        <authorList>
            <person name="Braeuer S."/>
            <person name="Cadillo-Quiroz H."/>
            <person name="Kyrpides N."/>
            <person name="Woyke T."/>
            <person name="Goodwin L."/>
            <person name="Detter C."/>
            <person name="Podell S."/>
            <person name="Yavitt J.B."/>
            <person name="Zinder S.H."/>
        </authorList>
    </citation>
    <scope>NUCLEOTIDE SEQUENCE [LARGE SCALE GENOMIC DNA]</scope>
    <source>
        <strain evidence="8">DSM 21154 / JCM 14090 / 6A8</strain>
    </source>
</reference>